<evidence type="ECO:0000256" key="1">
    <source>
        <dbReference type="SAM" id="MobiDB-lite"/>
    </source>
</evidence>
<protein>
    <submittedName>
        <fullName evidence="2">Uncharacterized protein</fullName>
    </submittedName>
</protein>
<sequence length="45" mass="4955">MGESGDRAREFGPEPRRRTAVRTARWRAPHDAAGRPGVSRGRPAV</sequence>
<feature type="region of interest" description="Disordered" evidence="1">
    <location>
        <begin position="1"/>
        <end position="45"/>
    </location>
</feature>
<name>M3FLA5_9ACTN</name>
<feature type="compositionally biased region" description="Basic and acidic residues" evidence="1">
    <location>
        <begin position="1"/>
        <end position="17"/>
    </location>
</feature>
<dbReference type="Proteomes" id="UP000030760">
    <property type="component" value="Unassembled WGS sequence"/>
</dbReference>
<accession>M3FLA5</accession>
<dbReference type="AlphaFoldDB" id="M3FLA5"/>
<evidence type="ECO:0000313" key="3">
    <source>
        <dbReference type="Proteomes" id="UP000030760"/>
    </source>
</evidence>
<feature type="compositionally biased region" description="Basic residues" evidence="1">
    <location>
        <begin position="18"/>
        <end position="27"/>
    </location>
</feature>
<gene>
    <name evidence="2" type="ORF">SBD_5940</name>
</gene>
<evidence type="ECO:0000313" key="2">
    <source>
        <dbReference type="EMBL" id="EMF52864.1"/>
    </source>
</evidence>
<proteinExistence type="predicted"/>
<dbReference type="EMBL" id="KB405094">
    <property type="protein sequence ID" value="EMF52864.1"/>
    <property type="molecule type" value="Genomic_DNA"/>
</dbReference>
<organism evidence="2 3">
    <name type="scientific">Streptomyces bottropensis ATCC 25435</name>
    <dbReference type="NCBI Taxonomy" id="1054862"/>
    <lineage>
        <taxon>Bacteria</taxon>
        <taxon>Bacillati</taxon>
        <taxon>Actinomycetota</taxon>
        <taxon>Actinomycetes</taxon>
        <taxon>Kitasatosporales</taxon>
        <taxon>Streptomycetaceae</taxon>
        <taxon>Streptomyces</taxon>
    </lineage>
</organism>
<reference evidence="3" key="1">
    <citation type="journal article" date="2013" name="Genome Announc.">
        <title>Draft Genome Sequence of Streptomyces bottropensis ATCC 25435, a Bottromycin-Producing Actinomycete.</title>
        <authorList>
            <person name="Zhang H."/>
            <person name="Zhou W."/>
            <person name="Zhuang Y."/>
            <person name="Liang X."/>
            <person name="Liu T."/>
        </authorList>
    </citation>
    <scope>NUCLEOTIDE SEQUENCE [LARGE SCALE GENOMIC DNA]</scope>
    <source>
        <strain evidence="3">ATCC 25435</strain>
    </source>
</reference>